<dbReference type="GO" id="GO:0003676">
    <property type="term" value="F:nucleic acid binding"/>
    <property type="evidence" value="ECO:0007669"/>
    <property type="project" value="InterPro"/>
</dbReference>
<organism evidence="7 8">
    <name type="scientific">Akanthomyces muscarius</name>
    <name type="common">Entomopathogenic fungus</name>
    <name type="synonym">Lecanicillium muscarium</name>
    <dbReference type="NCBI Taxonomy" id="2231603"/>
    <lineage>
        <taxon>Eukaryota</taxon>
        <taxon>Fungi</taxon>
        <taxon>Dikarya</taxon>
        <taxon>Ascomycota</taxon>
        <taxon>Pezizomycotina</taxon>
        <taxon>Sordariomycetes</taxon>
        <taxon>Hypocreomycetidae</taxon>
        <taxon>Hypocreales</taxon>
        <taxon>Cordycipitaceae</taxon>
        <taxon>Akanthomyces</taxon>
    </lineage>
</organism>
<dbReference type="EMBL" id="JAJHUN010000011">
    <property type="protein sequence ID" value="KAJ4144488.1"/>
    <property type="molecule type" value="Genomic_DNA"/>
</dbReference>
<evidence type="ECO:0000256" key="2">
    <source>
        <dbReference type="ARBA" id="ARBA00022723"/>
    </source>
</evidence>
<feature type="region of interest" description="Disordered" evidence="6">
    <location>
        <begin position="194"/>
        <end position="274"/>
    </location>
</feature>
<dbReference type="Proteomes" id="UP001144673">
    <property type="component" value="Chromosome 2"/>
</dbReference>
<dbReference type="PANTHER" id="PTHR13278:SF0">
    <property type="entry name" value="ZINC FINGER PROTEIN 830"/>
    <property type="match status" value="1"/>
</dbReference>
<dbReference type="InterPro" id="IPR040050">
    <property type="entry name" value="ZNF830-like"/>
</dbReference>
<dbReference type="GO" id="GO:0033314">
    <property type="term" value="P:mitotic DNA replication checkpoint signaling"/>
    <property type="evidence" value="ECO:0007669"/>
    <property type="project" value="TreeGrafter"/>
</dbReference>
<comment type="caution">
    <text evidence="7">The sequence shown here is derived from an EMBL/GenBank/DDBJ whole genome shotgun (WGS) entry which is preliminary data.</text>
</comment>
<dbReference type="GeneID" id="80890528"/>
<comment type="subcellular location">
    <subcellularLocation>
        <location evidence="1">Nucleus</location>
    </subcellularLocation>
</comment>
<proteinExistence type="predicted"/>
<feature type="compositionally biased region" description="Acidic residues" evidence="6">
    <location>
        <begin position="134"/>
        <end position="144"/>
    </location>
</feature>
<gene>
    <name evidence="7" type="ORF">LMH87_003369</name>
</gene>
<keyword evidence="4" id="KW-0862">Zinc</keyword>
<keyword evidence="3" id="KW-0863">Zinc-finger</keyword>
<evidence type="ECO:0008006" key="9">
    <source>
        <dbReference type="Google" id="ProtNLM"/>
    </source>
</evidence>
<dbReference type="KEGG" id="amus:LMH87_003369"/>
<feature type="compositionally biased region" description="Polar residues" evidence="6">
    <location>
        <begin position="419"/>
        <end position="435"/>
    </location>
</feature>
<evidence type="ECO:0000256" key="4">
    <source>
        <dbReference type="ARBA" id="ARBA00022833"/>
    </source>
</evidence>
<dbReference type="GO" id="GO:0005681">
    <property type="term" value="C:spliceosomal complex"/>
    <property type="evidence" value="ECO:0007669"/>
    <property type="project" value="InterPro"/>
</dbReference>
<evidence type="ECO:0000313" key="8">
    <source>
        <dbReference type="Proteomes" id="UP001144673"/>
    </source>
</evidence>
<evidence type="ECO:0000256" key="6">
    <source>
        <dbReference type="SAM" id="MobiDB-lite"/>
    </source>
</evidence>
<evidence type="ECO:0000256" key="1">
    <source>
        <dbReference type="ARBA" id="ARBA00004123"/>
    </source>
</evidence>
<feature type="region of interest" description="Disordered" evidence="6">
    <location>
        <begin position="82"/>
        <end position="169"/>
    </location>
</feature>
<feature type="compositionally biased region" description="Gly residues" evidence="6">
    <location>
        <begin position="360"/>
        <end position="369"/>
    </location>
</feature>
<dbReference type="RefSeq" id="XP_056048158.1">
    <property type="nucleotide sequence ID" value="XM_056192250.1"/>
</dbReference>
<dbReference type="PANTHER" id="PTHR13278">
    <property type="entry name" value="ZINC FINGER PROTEIN 830"/>
    <property type="match status" value="1"/>
</dbReference>
<evidence type="ECO:0000256" key="5">
    <source>
        <dbReference type="ARBA" id="ARBA00023242"/>
    </source>
</evidence>
<feature type="compositionally biased region" description="Acidic residues" evidence="6">
    <location>
        <begin position="457"/>
        <end position="474"/>
    </location>
</feature>
<feature type="compositionally biased region" description="Basic and acidic residues" evidence="6">
    <location>
        <begin position="205"/>
        <end position="214"/>
    </location>
</feature>
<keyword evidence="2" id="KW-0479">Metal-binding</keyword>
<evidence type="ECO:0000313" key="7">
    <source>
        <dbReference type="EMBL" id="KAJ4144488.1"/>
    </source>
</evidence>
<name>A0A9W8Q1A9_AKAMU</name>
<feature type="compositionally biased region" description="Low complexity" evidence="6">
    <location>
        <begin position="97"/>
        <end position="109"/>
    </location>
</feature>
<dbReference type="GO" id="GO:0008270">
    <property type="term" value="F:zinc ion binding"/>
    <property type="evidence" value="ECO:0007669"/>
    <property type="project" value="UniProtKB-KW"/>
</dbReference>
<sequence>MLRILGCTNPCISGSTDEAPRLCAPRHFFSSPPTKSRFRMADVRALLRQQRQSRRIEHPHAAYSDAGKLLCTLCREQIRAETQWESHTRSTGHQRRAVAATTTANAGPAPSEATEPMAEKAQVSQGHDTTAVEGPEEEQEDAMDEGQTPKASDGTESRTQAHKRKISDDDYEDVDAMDLDEAIRRKRSRGDISIDVSAANHRRGSGTDKDKDSADIAAAANTPARRDAANRTPPTLARRMSSTPSRGVELQIPSRPATPAAHRDSSSSSTTPGLATLAGLSAAMAAHTSATPSGAAATTTTNGSIIATEKLSGAHVDEDEWAAFEAEMAATAAPYADDAVISAPAMNAEEAAAAAATGTNGQGGGGGSGSRKSRADLDIEGEREDAARAREDEMSDMQELEARVRRLKEKREELRQRASSIGQENNGPARLQSQVPDEDGKSPALENGGNKDKAEDDKDEDDDEDDEDDEDDDWDGFRFRR</sequence>
<evidence type="ECO:0000256" key="3">
    <source>
        <dbReference type="ARBA" id="ARBA00022771"/>
    </source>
</evidence>
<feature type="compositionally biased region" description="Basic and acidic residues" evidence="6">
    <location>
        <begin position="400"/>
        <end position="416"/>
    </location>
</feature>
<protein>
    <recommendedName>
        <fullName evidence="9">Coiled-coil domain-containing protein 16</fullName>
    </recommendedName>
</protein>
<accession>A0A9W8Q1A9</accession>
<keyword evidence="8" id="KW-1185">Reference proteome</keyword>
<reference evidence="7" key="1">
    <citation type="journal article" date="2023" name="Access Microbiol">
        <title>De-novo genome assembly for Akanthomyces muscarius, a biocontrol agent of insect agricultural pests.</title>
        <authorList>
            <person name="Erdos Z."/>
            <person name="Studholme D.J."/>
            <person name="Raymond B."/>
            <person name="Sharma M."/>
        </authorList>
    </citation>
    <scope>NUCLEOTIDE SEQUENCE</scope>
    <source>
        <strain evidence="7">Ve6</strain>
    </source>
</reference>
<feature type="region of interest" description="Disordered" evidence="6">
    <location>
        <begin position="350"/>
        <end position="481"/>
    </location>
</feature>
<keyword evidence="5" id="KW-0539">Nucleus</keyword>
<dbReference type="AlphaFoldDB" id="A0A9W8Q1A9"/>
<dbReference type="GO" id="GO:0044773">
    <property type="term" value="P:mitotic DNA damage checkpoint signaling"/>
    <property type="evidence" value="ECO:0007669"/>
    <property type="project" value="TreeGrafter"/>
</dbReference>
<dbReference type="GO" id="GO:0033260">
    <property type="term" value="P:nuclear DNA replication"/>
    <property type="evidence" value="ECO:0007669"/>
    <property type="project" value="TreeGrafter"/>
</dbReference>
<feature type="compositionally biased region" description="Low complexity" evidence="6">
    <location>
        <begin position="350"/>
        <end position="359"/>
    </location>
</feature>